<evidence type="ECO:0000256" key="6">
    <source>
        <dbReference type="ARBA" id="ARBA00023054"/>
    </source>
</evidence>
<dbReference type="Gene3D" id="3.40.850.10">
    <property type="entry name" value="Kinesin motor domain"/>
    <property type="match status" value="1"/>
</dbReference>
<evidence type="ECO:0000256" key="12">
    <source>
        <dbReference type="ARBA" id="ARBA00073221"/>
    </source>
</evidence>
<keyword evidence="5 14" id="KW-0067">ATP-binding</keyword>
<evidence type="ECO:0000256" key="16">
    <source>
        <dbReference type="SAM" id="MobiDB-lite"/>
    </source>
</evidence>
<evidence type="ECO:0000256" key="13">
    <source>
        <dbReference type="ARBA" id="ARBA00079249"/>
    </source>
</evidence>
<keyword evidence="3" id="KW-0493">Microtubule</keyword>
<evidence type="ECO:0000256" key="5">
    <source>
        <dbReference type="ARBA" id="ARBA00022840"/>
    </source>
</evidence>
<comment type="similarity">
    <text evidence="9">Belongs to the TRAFAC class myosin-kinesin ATPase superfamily. Kinesin family. KIN-12 subfamily.</text>
</comment>
<comment type="subunit">
    <text evidence="11">Interacts with MKI67 and TPX2.</text>
</comment>
<feature type="coiled-coil region" evidence="15">
    <location>
        <begin position="616"/>
        <end position="678"/>
    </location>
</feature>
<dbReference type="SMART" id="SM00129">
    <property type="entry name" value="KISc"/>
    <property type="match status" value="1"/>
</dbReference>
<dbReference type="GO" id="GO:0005813">
    <property type="term" value="C:centrosome"/>
    <property type="evidence" value="ECO:0007669"/>
    <property type="project" value="UniProtKB-ARBA"/>
</dbReference>
<dbReference type="GO" id="GO:0005874">
    <property type="term" value="C:microtubule"/>
    <property type="evidence" value="ECO:0007669"/>
    <property type="project" value="UniProtKB-KW"/>
</dbReference>
<sequence length="1421" mass="164196">MHRSPTWIDPAPDRAWQSSANRCAPGSYSTILNAYSNFLFFFLAELRNVTNCQSNQTSNEGDAIKVFVRIRPLTEGSGSADGEQNLCLSVLSSTTLRLHSNPEPKTFTFDHVADMQTTQESVFSTVAKGIVESCMSGYNGTIFAYGQTGSGKTFTMMGPSESDHFSHNLRGVIPRSFEYLFSLIDREKEKAGAGKSFLCKCSFIEIYNEQIYDLLDSASAGLYLREHIKKGVFVVGAVEQAVTSAAEAYQVLSGGWRNRRVASTSMNRESSRSHAVFTITVESMEKSNETVNIRTSLLNLVDLAGSERQKDTHAEGMRLKEAGNINRSLSCLGQVITALVDVGNGKQRHVCYRDSKLTFLLRDSLGGNAKTAIIANIHPGSRCFGETLSTLNFAQRAKLIKNKAVVNEDTQGNVSQLQAEVKRLKEQLAQLTSGRLVPESFLTKDKDETNYMKYFQEAMLFFKKSEQEKKSLVEKVTQLEDLTLKKEKFIQSNKMIVKFREDQIMRLEKLHKESRGSFLPAEQDRLLSELRDEIQTLREQIEHHPRVAKYAMENHSLREENRRLRLLEPVKRAQEMDAQTIAVLEKAFSELSGTEKRGQQGFSPKTPKEPCSLVNTEKLKAQLLQIQTELNNSKQEYEEFKELTRKKQLELESELQSLQKANLNLENLLEATKACKRQEVSHLNKIHAETLKIMTTPTKAYQLWSRTVPKLSPEVGSFGPVCTQNSSELDDNILNEPIPPDMNEQAFEAISEELRMVQEQMNALQVKLDEEEHKNLRLQQHIDKLEHHSIQTQELFSSERTDWTRQQQEHLSQLNVLEKQLQDTQTKNDFLKSEVHDLRVVLHSADKELSSMKLEYSSFRESQEKELSSLSDRHAHTQLQLDSVRLEKEKLLESKACLQDSYDNLQEVMKFEIDQLSKNLQNCKKENETLKSDLNNLVELFEAEKERNNKLLLQFEEDKENSSKEILEVLEVVRQEKQKEMAKCEQQMAKVQKLEESLYAAEKVIHSLEKSRDADKEVVADLMSQIQELRTSVCEKTETIDTLKQELKDISCKYNSALADKDESKVLIKQQEVEIRDLKEALRLRILSEDIERDMLCEDLAHATEQLNMLTEASKKHSELLQSAQEEMTRKEALIQELKHELNQKKEEVEQKKNEYNFKMRQLEYVMDSAAEYPQSPKTPPHFQTHLAKLLETQEQEIEDGRASKISLQHLVTKLNEDREVKNAEILRIKEQLCEMENLRKEAEQLRERNWLLQSQLDDIERKKDNSEQNHPDHQQLKNEQEEMIKERLAKNKLVEEMLKMKANLEEVQSALQNQEMDCLRMAEEVERTRTLESKAFQEKEQLRSKLEEVYEEKERIFQEMEMLRKQVECLAEENGKLVGHQNLHQKIQYVVRLKKENVRLAEETEKLRAENVFLKEKKKE</sequence>
<evidence type="ECO:0000256" key="10">
    <source>
        <dbReference type="ARBA" id="ARBA00057678"/>
    </source>
</evidence>
<evidence type="ECO:0000256" key="1">
    <source>
        <dbReference type="ARBA" id="ARBA00004186"/>
    </source>
</evidence>
<evidence type="ECO:0000256" key="2">
    <source>
        <dbReference type="ARBA" id="ARBA00022490"/>
    </source>
</evidence>
<dbReference type="GO" id="GO:0005819">
    <property type="term" value="C:spindle"/>
    <property type="evidence" value="ECO:0007669"/>
    <property type="project" value="UniProtKB-SubCell"/>
</dbReference>
<feature type="coiled-coil region" evidence="15">
    <location>
        <begin position="407"/>
        <end position="434"/>
    </location>
</feature>
<evidence type="ECO:0000256" key="15">
    <source>
        <dbReference type="SAM" id="Coils"/>
    </source>
</evidence>
<dbReference type="Ensembl" id="ENSCAFT00040036791.1">
    <property type="protein sequence ID" value="ENSCAFP00040032044.1"/>
    <property type="gene ID" value="ENSCAFG00040019760.1"/>
</dbReference>
<dbReference type="InterPro" id="IPR044986">
    <property type="entry name" value="KIF15/KIN-12"/>
</dbReference>
<keyword evidence="7 14" id="KW-0505">Motor protein</keyword>
<name>A0A8C0T7E2_CANLF</name>
<accession>A0A8C0T7E2</accession>
<dbReference type="GO" id="GO:0008017">
    <property type="term" value="F:microtubule binding"/>
    <property type="evidence" value="ECO:0007669"/>
    <property type="project" value="InterPro"/>
</dbReference>
<dbReference type="InterPro" id="IPR031794">
    <property type="entry name" value="HMMR_C"/>
</dbReference>
<evidence type="ECO:0000313" key="19">
    <source>
        <dbReference type="Proteomes" id="UP000694542"/>
    </source>
</evidence>
<keyword evidence="4 14" id="KW-0547">Nucleotide-binding</keyword>
<feature type="coiled-coil region" evidence="15">
    <location>
        <begin position="1040"/>
        <end position="1081"/>
    </location>
</feature>
<keyword evidence="6 15" id="KW-0175">Coiled coil</keyword>
<keyword evidence="2" id="KW-0963">Cytoplasm</keyword>
<dbReference type="CDD" id="cd01373">
    <property type="entry name" value="KISc_KLP2_like"/>
    <property type="match status" value="1"/>
</dbReference>
<dbReference type="GO" id="GO:0000278">
    <property type="term" value="P:mitotic cell cycle"/>
    <property type="evidence" value="ECO:0007669"/>
    <property type="project" value="UniProtKB-ARBA"/>
</dbReference>
<dbReference type="GO" id="GO:0007018">
    <property type="term" value="P:microtubule-based movement"/>
    <property type="evidence" value="ECO:0007669"/>
    <property type="project" value="InterPro"/>
</dbReference>
<comment type="subcellular location">
    <subcellularLocation>
        <location evidence="1">Cytoplasm</location>
        <location evidence="1">Cytoskeleton</location>
        <location evidence="1">Spindle</location>
    </subcellularLocation>
</comment>
<reference evidence="18" key="2">
    <citation type="submission" date="2025-08" db="UniProtKB">
        <authorList>
            <consortium name="Ensembl"/>
        </authorList>
    </citation>
    <scope>IDENTIFICATION</scope>
</reference>
<dbReference type="PRINTS" id="PR00380">
    <property type="entry name" value="KINESINHEAVY"/>
</dbReference>
<dbReference type="PANTHER" id="PTHR37739">
    <property type="entry name" value="KINESIN-LIKE PROTEIN KIN-12D"/>
    <property type="match status" value="1"/>
</dbReference>
<evidence type="ECO:0000313" key="18">
    <source>
        <dbReference type="Ensembl" id="ENSCAFP00040032044.1"/>
    </source>
</evidence>
<comment type="function">
    <text evidence="10">Plus-end directed kinesin-like motor enzyme involved in mitotic spindle assembly.</text>
</comment>
<dbReference type="GO" id="GO:0005829">
    <property type="term" value="C:cytosol"/>
    <property type="evidence" value="ECO:0007669"/>
    <property type="project" value="UniProtKB-ARBA"/>
</dbReference>
<evidence type="ECO:0000256" key="4">
    <source>
        <dbReference type="ARBA" id="ARBA00022741"/>
    </source>
</evidence>
<evidence type="ECO:0000256" key="8">
    <source>
        <dbReference type="ARBA" id="ARBA00023212"/>
    </source>
</evidence>
<organism evidence="18 19">
    <name type="scientific">Canis lupus familiaris</name>
    <name type="common">Dog</name>
    <name type="synonym">Canis familiaris</name>
    <dbReference type="NCBI Taxonomy" id="9615"/>
    <lineage>
        <taxon>Eukaryota</taxon>
        <taxon>Metazoa</taxon>
        <taxon>Chordata</taxon>
        <taxon>Craniata</taxon>
        <taxon>Vertebrata</taxon>
        <taxon>Euteleostomi</taxon>
        <taxon>Mammalia</taxon>
        <taxon>Eutheria</taxon>
        <taxon>Laurasiatheria</taxon>
        <taxon>Carnivora</taxon>
        <taxon>Caniformia</taxon>
        <taxon>Canidae</taxon>
        <taxon>Canis</taxon>
    </lineage>
</organism>
<feature type="binding site" evidence="14">
    <location>
        <begin position="146"/>
        <end position="153"/>
    </location>
    <ligand>
        <name>ATP</name>
        <dbReference type="ChEBI" id="CHEBI:30616"/>
    </ligand>
</feature>
<evidence type="ECO:0000256" key="9">
    <source>
        <dbReference type="ARBA" id="ARBA00034488"/>
    </source>
</evidence>
<gene>
    <name evidence="18" type="primary">KIF15</name>
</gene>
<dbReference type="GO" id="GO:0003777">
    <property type="term" value="F:microtubule motor activity"/>
    <property type="evidence" value="ECO:0007669"/>
    <property type="project" value="InterPro"/>
</dbReference>
<evidence type="ECO:0000259" key="17">
    <source>
        <dbReference type="PROSITE" id="PS50067"/>
    </source>
</evidence>
<dbReference type="GO" id="GO:0005524">
    <property type="term" value="F:ATP binding"/>
    <property type="evidence" value="ECO:0007669"/>
    <property type="project" value="UniProtKB-UniRule"/>
</dbReference>
<feature type="domain" description="Kinesin motor" evidence="17">
    <location>
        <begin position="63"/>
        <end position="400"/>
    </location>
</feature>
<evidence type="ECO:0000256" key="3">
    <source>
        <dbReference type="ARBA" id="ARBA00022701"/>
    </source>
</evidence>
<dbReference type="OrthoDB" id="3176171at2759"/>
<dbReference type="Pfam" id="PF15908">
    <property type="entry name" value="HMMR_C"/>
    <property type="match status" value="1"/>
</dbReference>
<dbReference type="PROSITE" id="PS50067">
    <property type="entry name" value="KINESIN_MOTOR_2"/>
    <property type="match status" value="1"/>
</dbReference>
<dbReference type="Proteomes" id="UP000694542">
    <property type="component" value="Chromosome 20"/>
</dbReference>
<dbReference type="InterPro" id="IPR001752">
    <property type="entry name" value="Kinesin_motor_dom"/>
</dbReference>
<reference evidence="18" key="1">
    <citation type="submission" date="2018-10" db="EMBL/GenBank/DDBJ databases">
        <title>De novo assembly of a Great Dane genome.</title>
        <authorList>
            <person name="Kidd J.M."/>
            <person name="Pendleton A.L."/>
            <person name="Shen F."/>
            <person name="Emery S."/>
        </authorList>
    </citation>
    <scope>NUCLEOTIDE SEQUENCE [LARGE SCALE GENOMIC DNA]</scope>
    <source>
        <strain evidence="18">Great Dane</strain>
    </source>
</reference>
<evidence type="ECO:0000256" key="14">
    <source>
        <dbReference type="PROSITE-ProRule" id="PRU00283"/>
    </source>
</evidence>
<proteinExistence type="inferred from homology"/>
<dbReference type="PANTHER" id="PTHR37739:SF8">
    <property type="entry name" value="KINESIN-LIKE PROTEIN KIN-12D"/>
    <property type="match status" value="1"/>
</dbReference>
<dbReference type="FunFam" id="3.40.850.10:FF:000034">
    <property type="entry name" value="Kinesin family member 15"/>
    <property type="match status" value="1"/>
</dbReference>
<dbReference type="Pfam" id="PF00225">
    <property type="entry name" value="Kinesin"/>
    <property type="match status" value="1"/>
</dbReference>
<keyword evidence="8" id="KW-0206">Cytoskeleton</keyword>
<evidence type="ECO:0000256" key="11">
    <source>
        <dbReference type="ARBA" id="ARBA00062618"/>
    </source>
</evidence>
<protein>
    <recommendedName>
        <fullName evidence="12">Kinesin-like protein KIF15</fullName>
    </recommendedName>
    <alternativeName>
        <fullName evidence="13">Kinesin-like protein 2</fullName>
    </alternativeName>
</protein>
<feature type="coiled-coil region" evidence="15">
    <location>
        <begin position="888"/>
        <end position="1011"/>
    </location>
</feature>
<dbReference type="InterPro" id="IPR036961">
    <property type="entry name" value="Kinesin_motor_dom_sf"/>
</dbReference>
<feature type="coiled-coil region" evidence="15">
    <location>
        <begin position="1107"/>
        <end position="1166"/>
    </location>
</feature>
<dbReference type="SUPFAM" id="SSF52540">
    <property type="entry name" value="P-loop containing nucleoside triphosphate hydrolases"/>
    <property type="match status" value="1"/>
</dbReference>
<dbReference type="InterPro" id="IPR027417">
    <property type="entry name" value="P-loop_NTPase"/>
</dbReference>
<feature type="coiled-coil region" evidence="15">
    <location>
        <begin position="747"/>
        <end position="834"/>
    </location>
</feature>
<feature type="region of interest" description="Disordered" evidence="16">
    <location>
        <begin position="1262"/>
        <end position="1281"/>
    </location>
</feature>
<evidence type="ECO:0000256" key="7">
    <source>
        <dbReference type="ARBA" id="ARBA00023175"/>
    </source>
</evidence>